<dbReference type="InterPro" id="IPR008203">
    <property type="entry name" value="AF2212-like"/>
</dbReference>
<protein>
    <recommendedName>
        <fullName evidence="3">DUF104 domain-containing protein</fullName>
    </recommendedName>
</protein>
<evidence type="ECO:0000313" key="1">
    <source>
        <dbReference type="EMBL" id="AFZ05185.1"/>
    </source>
</evidence>
<evidence type="ECO:0000313" key="2">
    <source>
        <dbReference type="Proteomes" id="UP000010478"/>
    </source>
</evidence>
<accession>K9VD66</accession>
<dbReference type="AlphaFoldDB" id="K9VD66"/>
<evidence type="ECO:0008006" key="3">
    <source>
        <dbReference type="Google" id="ProtNLM"/>
    </source>
</evidence>
<keyword evidence="2" id="KW-1185">Reference proteome</keyword>
<gene>
    <name evidence="1" type="ORF">Osc7112_0592</name>
</gene>
<dbReference type="Pfam" id="PF01954">
    <property type="entry name" value="AF2212-like"/>
    <property type="match status" value="1"/>
</dbReference>
<dbReference type="EMBL" id="CP003614">
    <property type="protein sequence ID" value="AFZ05185.1"/>
    <property type="molecule type" value="Genomic_DNA"/>
</dbReference>
<organism evidence="1 2">
    <name type="scientific">Phormidium nigroviride PCC 7112</name>
    <dbReference type="NCBI Taxonomy" id="179408"/>
    <lineage>
        <taxon>Bacteria</taxon>
        <taxon>Bacillati</taxon>
        <taxon>Cyanobacteriota</taxon>
        <taxon>Cyanophyceae</taxon>
        <taxon>Oscillatoriophycideae</taxon>
        <taxon>Oscillatoriales</taxon>
        <taxon>Oscillatoriaceae</taxon>
        <taxon>Phormidium</taxon>
    </lineage>
</organism>
<dbReference type="RefSeq" id="WP_015174516.1">
    <property type="nucleotide sequence ID" value="NC_019729.1"/>
</dbReference>
<dbReference type="eggNOG" id="COG2880">
    <property type="taxonomic scope" value="Bacteria"/>
</dbReference>
<dbReference type="STRING" id="179408.Osc7112_0592"/>
<reference evidence="1 2" key="1">
    <citation type="submission" date="2012-05" db="EMBL/GenBank/DDBJ databases">
        <title>Finished chromosome of genome of Oscillatoria sp. PCC 7112.</title>
        <authorList>
            <consortium name="US DOE Joint Genome Institute"/>
            <person name="Gugger M."/>
            <person name="Coursin T."/>
            <person name="Rippka R."/>
            <person name="Tandeau De Marsac N."/>
            <person name="Huntemann M."/>
            <person name="Wei C.-L."/>
            <person name="Han J."/>
            <person name="Detter J.C."/>
            <person name="Han C."/>
            <person name="Tapia R."/>
            <person name="Davenport K."/>
            <person name="Daligault H."/>
            <person name="Erkkila T."/>
            <person name="Gu W."/>
            <person name="Munk A.C.C."/>
            <person name="Teshima H."/>
            <person name="Xu Y."/>
            <person name="Chain P."/>
            <person name="Chen A."/>
            <person name="Krypides N."/>
            <person name="Mavromatis K."/>
            <person name="Markowitz V."/>
            <person name="Szeto E."/>
            <person name="Ivanova N."/>
            <person name="Mikhailova N."/>
            <person name="Ovchinnikova G."/>
            <person name="Pagani I."/>
            <person name="Pati A."/>
            <person name="Goodwin L."/>
            <person name="Peters L."/>
            <person name="Pitluck S."/>
            <person name="Woyke T."/>
            <person name="Kerfeld C."/>
        </authorList>
    </citation>
    <scope>NUCLEOTIDE SEQUENCE [LARGE SCALE GENOMIC DNA]</scope>
    <source>
        <strain evidence="1 2">PCC 7112</strain>
    </source>
</reference>
<name>K9VD66_9CYAN</name>
<dbReference type="KEGG" id="oni:Osc7112_0592"/>
<dbReference type="OrthoDB" id="426638at2"/>
<dbReference type="InterPro" id="IPR024069">
    <property type="entry name" value="AF2212-like_dom_sf"/>
</dbReference>
<dbReference type="Proteomes" id="UP000010478">
    <property type="component" value="Chromosome"/>
</dbReference>
<dbReference type="HOGENOM" id="CLU_2331052_0_0_3"/>
<proteinExistence type="predicted"/>
<dbReference type="SUPFAM" id="SSF141694">
    <property type="entry name" value="AF2212/PG0164-like"/>
    <property type="match status" value="1"/>
</dbReference>
<sequence length="98" mass="10965">MPETIIAVYENGVFRPLSPLSLNDGETVQIQLWPDDPKKQAELAIQFLVDRGLVTPLPNESHNVEAVTDEEVYELAKRLGAKPGKPLSEMIIEDRGPW</sequence>
<dbReference type="Gene3D" id="4.10.1150.10">
    <property type="entry name" value="AF2212/PG0164-like"/>
    <property type="match status" value="1"/>
</dbReference>